<dbReference type="OrthoDB" id="17066at2759"/>
<dbReference type="PANTHER" id="PTHR15827">
    <property type="entry name" value="CYCLIN-DEPENDENT KINASE 2-INTERACTING PROTEIN"/>
    <property type="match status" value="1"/>
</dbReference>
<dbReference type="VEuPathDB" id="AmoebaDB:DICPUDRAFT_84348"/>
<dbReference type="RefSeq" id="XP_003293833.1">
    <property type="nucleotide sequence ID" value="XM_003293785.1"/>
</dbReference>
<protein>
    <submittedName>
        <fullName evidence="1">Uncharacterized protein</fullName>
    </submittedName>
</protein>
<organism evidence="1 2">
    <name type="scientific">Dictyostelium purpureum</name>
    <name type="common">Slime mold</name>
    <dbReference type="NCBI Taxonomy" id="5786"/>
    <lineage>
        <taxon>Eukaryota</taxon>
        <taxon>Amoebozoa</taxon>
        <taxon>Evosea</taxon>
        <taxon>Eumycetozoa</taxon>
        <taxon>Dictyostelia</taxon>
        <taxon>Dictyosteliales</taxon>
        <taxon>Dictyosteliaceae</taxon>
        <taxon>Dictyostelium</taxon>
    </lineage>
</organism>
<proteinExistence type="predicted"/>
<dbReference type="InParanoid" id="F1A2D8"/>
<gene>
    <name evidence="1" type="ORF">DICPUDRAFT_84348</name>
</gene>
<dbReference type="eggNOG" id="ENOG502RHTT">
    <property type="taxonomic scope" value="Eukaryota"/>
</dbReference>
<dbReference type="EMBL" id="GL871407">
    <property type="protein sequence ID" value="EGC29646.1"/>
    <property type="molecule type" value="Genomic_DNA"/>
</dbReference>
<evidence type="ECO:0000313" key="1">
    <source>
        <dbReference type="EMBL" id="EGC29646.1"/>
    </source>
</evidence>
<keyword evidence="2" id="KW-1185">Reference proteome</keyword>
<reference evidence="2" key="1">
    <citation type="journal article" date="2011" name="Genome Biol.">
        <title>Comparative genomics of the social amoebae Dictyostelium discoideum and Dictyostelium purpureum.</title>
        <authorList>
            <consortium name="US DOE Joint Genome Institute (JGI-PGF)"/>
            <person name="Sucgang R."/>
            <person name="Kuo A."/>
            <person name="Tian X."/>
            <person name="Salerno W."/>
            <person name="Parikh A."/>
            <person name="Feasley C.L."/>
            <person name="Dalin E."/>
            <person name="Tu H."/>
            <person name="Huang E."/>
            <person name="Barry K."/>
            <person name="Lindquist E."/>
            <person name="Shapiro H."/>
            <person name="Bruce D."/>
            <person name="Schmutz J."/>
            <person name="Salamov A."/>
            <person name="Fey P."/>
            <person name="Gaudet P."/>
            <person name="Anjard C."/>
            <person name="Babu M.M."/>
            <person name="Basu S."/>
            <person name="Bushmanova Y."/>
            <person name="van der Wel H."/>
            <person name="Katoh-Kurasawa M."/>
            <person name="Dinh C."/>
            <person name="Coutinho P.M."/>
            <person name="Saito T."/>
            <person name="Elias M."/>
            <person name="Schaap P."/>
            <person name="Kay R.R."/>
            <person name="Henrissat B."/>
            <person name="Eichinger L."/>
            <person name="Rivero F."/>
            <person name="Putnam N.H."/>
            <person name="West C.M."/>
            <person name="Loomis W.F."/>
            <person name="Chisholm R.L."/>
            <person name="Shaulsky G."/>
            <person name="Strassmann J.E."/>
            <person name="Queller D.C."/>
            <person name="Kuspa A."/>
            <person name="Grigoriev I.V."/>
        </authorList>
    </citation>
    <scope>NUCLEOTIDE SEQUENCE [LARGE SCALE GENOMIC DNA]</scope>
    <source>
        <strain evidence="2">QSDP1</strain>
    </source>
</reference>
<evidence type="ECO:0000313" key="2">
    <source>
        <dbReference type="Proteomes" id="UP000001064"/>
    </source>
</evidence>
<sequence length="187" mass="22092">MIIIKTYENFKSLSNQWNTFRDKGTKLCSDLVNKHLKLSYTDLYDYNDSIKDNIELQIKFKETQFNDLQQTYIKLSSTLLELKAICEKMEESLNSIRIPKNPTTYESKLELKLFEYLKDIITMYINSLENKNQIVDNLLVSEDREQLLLMITCWSNDIHIDYKKISIINEIFLNETTIISSPSKPNK</sequence>
<dbReference type="Proteomes" id="UP000001064">
    <property type="component" value="Unassembled WGS sequence"/>
</dbReference>
<accession>F1A2D8</accession>
<name>F1A2D8_DICPU</name>
<dbReference type="PANTHER" id="PTHR15827:SF2">
    <property type="entry name" value="CYCLIN-DEPENDENT KINASE 2-INTERACTING PROTEIN"/>
    <property type="match status" value="1"/>
</dbReference>
<dbReference type="GeneID" id="10505147"/>
<dbReference type="AlphaFoldDB" id="F1A2D8"/>
<dbReference type="KEGG" id="dpp:DICPUDRAFT_84348"/>
<dbReference type="OMA" id="CWSNDIH"/>